<dbReference type="Proteomes" id="UP000799291">
    <property type="component" value="Unassembled WGS sequence"/>
</dbReference>
<dbReference type="OrthoDB" id="2958217at2759"/>
<organism evidence="3 4">
    <name type="scientific">Lentithecium fluviatile CBS 122367</name>
    <dbReference type="NCBI Taxonomy" id="1168545"/>
    <lineage>
        <taxon>Eukaryota</taxon>
        <taxon>Fungi</taxon>
        <taxon>Dikarya</taxon>
        <taxon>Ascomycota</taxon>
        <taxon>Pezizomycotina</taxon>
        <taxon>Dothideomycetes</taxon>
        <taxon>Pleosporomycetidae</taxon>
        <taxon>Pleosporales</taxon>
        <taxon>Massarineae</taxon>
        <taxon>Lentitheciaceae</taxon>
        <taxon>Lentithecium</taxon>
    </lineage>
</organism>
<feature type="region of interest" description="Disordered" evidence="1">
    <location>
        <begin position="29"/>
        <end position="48"/>
    </location>
</feature>
<evidence type="ECO:0000256" key="1">
    <source>
        <dbReference type="SAM" id="MobiDB-lite"/>
    </source>
</evidence>
<sequence length="358" mass="41116">AHAWLDGCTKRHLQCQYVNTGYQPPRLLDLSGDNPRLQTTRNGNNEGTPQPYATLSHCWGKNPSFLTLTASNIEQFSKGIPLQDLPRTFQDAVELCKRLHIWYIWIDSLCIIQSGEGSSRDWLHHVTEMGQIYNFCIVNIAATHAEDAHAGLYAQRSPENIRPAVIAHQSSHRLFEEQYLLAHLGMDSFGYHDSPLGRRGWVFQERLLSPRILHFAQEQVFWECSKSYHICETFPAGITLPTDNYYFQPPTVFDLPSGVEFDDPNIIPKTTFNKLIEEYTSRQLTYPDVDKFAAFAGVAEHFDYYLQDQYVAGIFRRYLPQALLWKSSSSSLIPPLARSSYRCPSWSWAKLDCKVEPF</sequence>
<name>A0A6G1IRR2_9PLEO</name>
<evidence type="ECO:0000259" key="2">
    <source>
        <dbReference type="Pfam" id="PF06985"/>
    </source>
</evidence>
<dbReference type="PANTHER" id="PTHR33112:SF10">
    <property type="entry name" value="TOL"/>
    <property type="match status" value="1"/>
</dbReference>
<dbReference type="PANTHER" id="PTHR33112">
    <property type="entry name" value="DOMAIN PROTEIN, PUTATIVE-RELATED"/>
    <property type="match status" value="1"/>
</dbReference>
<feature type="compositionally biased region" description="Polar residues" evidence="1">
    <location>
        <begin position="36"/>
        <end position="48"/>
    </location>
</feature>
<keyword evidence="4" id="KW-1185">Reference proteome</keyword>
<reference evidence="3" key="1">
    <citation type="journal article" date="2020" name="Stud. Mycol.">
        <title>101 Dothideomycetes genomes: a test case for predicting lifestyles and emergence of pathogens.</title>
        <authorList>
            <person name="Haridas S."/>
            <person name="Albert R."/>
            <person name="Binder M."/>
            <person name="Bloem J."/>
            <person name="Labutti K."/>
            <person name="Salamov A."/>
            <person name="Andreopoulos B."/>
            <person name="Baker S."/>
            <person name="Barry K."/>
            <person name="Bills G."/>
            <person name="Bluhm B."/>
            <person name="Cannon C."/>
            <person name="Castanera R."/>
            <person name="Culley D."/>
            <person name="Daum C."/>
            <person name="Ezra D."/>
            <person name="Gonzalez J."/>
            <person name="Henrissat B."/>
            <person name="Kuo A."/>
            <person name="Liang C."/>
            <person name="Lipzen A."/>
            <person name="Lutzoni F."/>
            <person name="Magnuson J."/>
            <person name="Mondo S."/>
            <person name="Nolan M."/>
            <person name="Ohm R."/>
            <person name="Pangilinan J."/>
            <person name="Park H.-J."/>
            <person name="Ramirez L."/>
            <person name="Alfaro M."/>
            <person name="Sun H."/>
            <person name="Tritt A."/>
            <person name="Yoshinaga Y."/>
            <person name="Zwiers L.-H."/>
            <person name="Turgeon B."/>
            <person name="Goodwin S."/>
            <person name="Spatafora J."/>
            <person name="Crous P."/>
            <person name="Grigoriev I."/>
        </authorList>
    </citation>
    <scope>NUCLEOTIDE SEQUENCE</scope>
    <source>
        <strain evidence="3">CBS 122367</strain>
    </source>
</reference>
<feature type="domain" description="Heterokaryon incompatibility" evidence="2">
    <location>
        <begin position="52"/>
        <end position="205"/>
    </location>
</feature>
<proteinExistence type="predicted"/>
<dbReference type="Pfam" id="PF06985">
    <property type="entry name" value="HET"/>
    <property type="match status" value="1"/>
</dbReference>
<feature type="non-terminal residue" evidence="3">
    <location>
        <position position="1"/>
    </location>
</feature>
<accession>A0A6G1IRR2</accession>
<feature type="non-terminal residue" evidence="3">
    <location>
        <position position="358"/>
    </location>
</feature>
<dbReference type="EMBL" id="MU005594">
    <property type="protein sequence ID" value="KAF2680845.1"/>
    <property type="molecule type" value="Genomic_DNA"/>
</dbReference>
<evidence type="ECO:0000313" key="3">
    <source>
        <dbReference type="EMBL" id="KAF2680845.1"/>
    </source>
</evidence>
<protein>
    <submittedName>
        <fullName evidence="3">HET-domain-containing protein</fullName>
    </submittedName>
</protein>
<dbReference type="InterPro" id="IPR010730">
    <property type="entry name" value="HET"/>
</dbReference>
<gene>
    <name evidence="3" type="ORF">K458DRAFT_251208</name>
</gene>
<dbReference type="AlphaFoldDB" id="A0A6G1IRR2"/>
<evidence type="ECO:0000313" key="4">
    <source>
        <dbReference type="Proteomes" id="UP000799291"/>
    </source>
</evidence>